<evidence type="ECO:0000313" key="6">
    <source>
        <dbReference type="Proteomes" id="UP000572528"/>
    </source>
</evidence>
<evidence type="ECO:0000256" key="3">
    <source>
        <dbReference type="ARBA" id="ARBA00023163"/>
    </source>
</evidence>
<protein>
    <submittedName>
        <fullName evidence="5">Helix-turn-helix transcriptional regulator</fullName>
    </submittedName>
</protein>
<comment type="caution">
    <text evidence="5">The sequence shown here is derived from an EMBL/GenBank/DDBJ whole genome shotgun (WGS) entry which is preliminary data.</text>
</comment>
<evidence type="ECO:0000256" key="2">
    <source>
        <dbReference type="ARBA" id="ARBA00023125"/>
    </source>
</evidence>
<dbReference type="RefSeq" id="WP_179900928.1">
    <property type="nucleotide sequence ID" value="NZ_JACBXV010000128.1"/>
</dbReference>
<evidence type="ECO:0000256" key="1">
    <source>
        <dbReference type="ARBA" id="ARBA00023015"/>
    </source>
</evidence>
<dbReference type="Gene3D" id="1.10.10.10">
    <property type="entry name" value="Winged helix-like DNA-binding domain superfamily/Winged helix DNA-binding domain"/>
    <property type="match status" value="1"/>
</dbReference>
<accession>A0A853EK56</accession>
<dbReference type="PANTHER" id="PTHR33204:SF18">
    <property type="entry name" value="TRANSCRIPTIONAL REGULATORY PROTEIN"/>
    <property type="match status" value="1"/>
</dbReference>
<evidence type="ECO:0000259" key="4">
    <source>
        <dbReference type="PROSITE" id="PS51118"/>
    </source>
</evidence>
<keyword evidence="1" id="KW-0805">Transcription regulation</keyword>
<dbReference type="AlphaFoldDB" id="A0A853EK56"/>
<sequence>MAKDYDVMAEGCPSRSSLARIASKWPALVILALRDGPRRFKEISRAVGGISNKVLTGTLRTLERDGLVAREAHPGVPPRVDYALTPLGRSVLEPMRALQAWAEAHAGEVLEARAAYDARLGAQD</sequence>
<feature type="domain" description="HTH hxlR-type" evidence="4">
    <location>
        <begin position="12"/>
        <end position="110"/>
    </location>
</feature>
<name>A0A853EK56_9ACTO</name>
<organism evidence="5 6">
    <name type="scientific">Actinomyces bowdenii</name>
    <dbReference type="NCBI Taxonomy" id="131109"/>
    <lineage>
        <taxon>Bacteria</taxon>
        <taxon>Bacillati</taxon>
        <taxon>Actinomycetota</taxon>
        <taxon>Actinomycetes</taxon>
        <taxon>Actinomycetales</taxon>
        <taxon>Actinomycetaceae</taxon>
        <taxon>Actinomyces</taxon>
    </lineage>
</organism>
<dbReference type="GO" id="GO:0003677">
    <property type="term" value="F:DNA binding"/>
    <property type="evidence" value="ECO:0007669"/>
    <property type="project" value="UniProtKB-KW"/>
</dbReference>
<dbReference type="InterPro" id="IPR002577">
    <property type="entry name" value="HTH_HxlR"/>
</dbReference>
<dbReference type="PROSITE" id="PS51118">
    <property type="entry name" value="HTH_HXLR"/>
    <property type="match status" value="1"/>
</dbReference>
<dbReference type="EMBL" id="JACBXV010000128">
    <property type="protein sequence ID" value="NYS69658.1"/>
    <property type="molecule type" value="Genomic_DNA"/>
</dbReference>
<dbReference type="SUPFAM" id="SSF46785">
    <property type="entry name" value="Winged helix' DNA-binding domain"/>
    <property type="match status" value="1"/>
</dbReference>
<proteinExistence type="predicted"/>
<dbReference type="Pfam" id="PF01638">
    <property type="entry name" value="HxlR"/>
    <property type="match status" value="1"/>
</dbReference>
<dbReference type="InterPro" id="IPR036388">
    <property type="entry name" value="WH-like_DNA-bd_sf"/>
</dbReference>
<keyword evidence="3" id="KW-0804">Transcription</keyword>
<dbReference type="InterPro" id="IPR036390">
    <property type="entry name" value="WH_DNA-bd_sf"/>
</dbReference>
<dbReference type="PANTHER" id="PTHR33204">
    <property type="entry name" value="TRANSCRIPTIONAL REGULATOR, MARR FAMILY"/>
    <property type="match status" value="1"/>
</dbReference>
<dbReference type="Proteomes" id="UP000572528">
    <property type="component" value="Unassembled WGS sequence"/>
</dbReference>
<reference evidence="5 6" key="1">
    <citation type="submission" date="2020-07" db="EMBL/GenBank/DDBJ databases">
        <title>MOT database genomes.</title>
        <authorList>
            <person name="Joseph S."/>
            <person name="Aduse-Opoku J."/>
            <person name="Hashim A."/>
            <person name="Wade W."/>
            <person name="Curtis M."/>
        </authorList>
    </citation>
    <scope>NUCLEOTIDE SEQUENCE [LARGE SCALE GENOMIC DNA]</scope>
    <source>
        <strain evidence="5 6">WMus004</strain>
    </source>
</reference>
<keyword evidence="2" id="KW-0238">DNA-binding</keyword>
<gene>
    <name evidence="5" type="ORF">HZZ05_09065</name>
</gene>
<evidence type="ECO:0000313" key="5">
    <source>
        <dbReference type="EMBL" id="NYS69658.1"/>
    </source>
</evidence>